<dbReference type="Gene3D" id="3.30.70.120">
    <property type="match status" value="1"/>
</dbReference>
<proteinExistence type="inferred from homology"/>
<evidence type="ECO:0000256" key="1">
    <source>
        <dbReference type="ARBA" id="ARBA00010169"/>
    </source>
</evidence>
<organism evidence="2 3">
    <name type="scientific">Candidula unifasciata</name>
    <dbReference type="NCBI Taxonomy" id="100452"/>
    <lineage>
        <taxon>Eukaryota</taxon>
        <taxon>Metazoa</taxon>
        <taxon>Spiralia</taxon>
        <taxon>Lophotrochozoa</taxon>
        <taxon>Mollusca</taxon>
        <taxon>Gastropoda</taxon>
        <taxon>Heterobranchia</taxon>
        <taxon>Euthyneura</taxon>
        <taxon>Panpulmonata</taxon>
        <taxon>Eupulmonata</taxon>
        <taxon>Stylommatophora</taxon>
        <taxon>Helicina</taxon>
        <taxon>Helicoidea</taxon>
        <taxon>Geomitridae</taxon>
        <taxon>Candidula</taxon>
    </lineage>
</organism>
<dbReference type="AlphaFoldDB" id="A0A8S3Z943"/>
<reference evidence="2" key="1">
    <citation type="submission" date="2021-04" db="EMBL/GenBank/DDBJ databases">
        <authorList>
            <consortium name="Molecular Ecology Group"/>
        </authorList>
    </citation>
    <scope>NUCLEOTIDE SEQUENCE</scope>
</reference>
<name>A0A8S3Z943_9EUPU</name>
<dbReference type="InterPro" id="IPR015867">
    <property type="entry name" value="N-reg_PII/ATP_PRibTrfase_C"/>
</dbReference>
<dbReference type="PANTHER" id="PTHR23419:SF8">
    <property type="entry name" value="FI09726P"/>
    <property type="match status" value="1"/>
</dbReference>
<dbReference type="Proteomes" id="UP000678393">
    <property type="component" value="Unassembled WGS sequence"/>
</dbReference>
<sequence length="144" mass="16031">MQVIGTDNYMPLLLSFLRRAANMAEGQVKAYTSGTASMAFVTVPNIEIGRRLAHGLVEQKLAACVNIIPQVTSVYTWQGKINEDSELILMIKTLTSRIDDVSEFVRKNHPYECAEVISSKIDNGNPPYLKWILDTVSDKTEPSV</sequence>
<protein>
    <submittedName>
        <fullName evidence="2">Uncharacterized protein</fullName>
    </submittedName>
</protein>
<dbReference type="InterPro" id="IPR004323">
    <property type="entry name" value="Ion_tolerance_CutA"/>
</dbReference>
<dbReference type="EMBL" id="CAJHNH020001556">
    <property type="protein sequence ID" value="CAG5123556.1"/>
    <property type="molecule type" value="Genomic_DNA"/>
</dbReference>
<accession>A0A8S3Z943</accession>
<comment type="caution">
    <text evidence="2">The sequence shown here is derived from an EMBL/GenBank/DDBJ whole genome shotgun (WGS) entry which is preliminary data.</text>
</comment>
<comment type="similarity">
    <text evidence="1">Belongs to the CutA family.</text>
</comment>
<dbReference type="Pfam" id="PF03091">
    <property type="entry name" value="CutA1"/>
    <property type="match status" value="1"/>
</dbReference>
<dbReference type="OrthoDB" id="2017693at2759"/>
<gene>
    <name evidence="2" type="ORF">CUNI_LOCUS9114</name>
</gene>
<keyword evidence="3" id="KW-1185">Reference proteome</keyword>
<dbReference type="SUPFAM" id="SSF54913">
    <property type="entry name" value="GlnB-like"/>
    <property type="match status" value="1"/>
</dbReference>
<dbReference type="PANTHER" id="PTHR23419">
    <property type="entry name" value="DIVALENT CATION TOLERANCE CUTA-RELATED"/>
    <property type="match status" value="1"/>
</dbReference>
<evidence type="ECO:0000313" key="3">
    <source>
        <dbReference type="Proteomes" id="UP000678393"/>
    </source>
</evidence>
<dbReference type="GO" id="GO:0005507">
    <property type="term" value="F:copper ion binding"/>
    <property type="evidence" value="ECO:0007669"/>
    <property type="project" value="TreeGrafter"/>
</dbReference>
<evidence type="ECO:0000313" key="2">
    <source>
        <dbReference type="EMBL" id="CAG5123556.1"/>
    </source>
</evidence>
<dbReference type="InterPro" id="IPR011322">
    <property type="entry name" value="N-reg_PII-like_a/b"/>
</dbReference>
<dbReference type="GO" id="GO:0010038">
    <property type="term" value="P:response to metal ion"/>
    <property type="evidence" value="ECO:0007669"/>
    <property type="project" value="InterPro"/>
</dbReference>